<accession>A0A660C6I9</accession>
<dbReference type="CDD" id="cd00838">
    <property type="entry name" value="MPP_superfamily"/>
    <property type="match status" value="2"/>
</dbReference>
<keyword evidence="3" id="KW-1185">Reference proteome</keyword>
<dbReference type="Proteomes" id="UP000317303">
    <property type="component" value="Unassembled WGS sequence"/>
</dbReference>
<evidence type="ECO:0000313" key="2">
    <source>
        <dbReference type="EMBL" id="TWH19220.1"/>
    </source>
</evidence>
<proteinExistence type="predicted"/>
<dbReference type="OrthoDB" id="9013891at2"/>
<dbReference type="Pfam" id="PF00149">
    <property type="entry name" value="Metallophos"/>
    <property type="match status" value="1"/>
</dbReference>
<dbReference type="InterPro" id="IPR004843">
    <property type="entry name" value="Calcineurin-like_PHP"/>
</dbReference>
<sequence length="278" mass="32043">MPTLYATSDLHVTHTGNETHVDVIRPDTPDDWLLVAGDVGERMSSVVDTLARLRERFATVVWVPGNHELWTTAKEPDALSGAARYEEFVRRCRDIGVLTPEDEFPVWPYADRPLTIAPLFVLYDYTWRTPAATGVPVEEALRQARDAGVVCTDEYLLGHEPYPGRAAWCADRLEISEKRLAMIPDEHETVLLSHWPLHRHPTEPLYYPEFAMWCGTTETEDWHLRYRARVAVYGHLHIPRTTYHDGVRFEEVSLGYPREWRRRTRGPVPFREILTSAG</sequence>
<dbReference type="PANTHER" id="PTHR36492">
    <property type="match status" value="1"/>
</dbReference>
<evidence type="ECO:0000259" key="1">
    <source>
        <dbReference type="Pfam" id="PF00149"/>
    </source>
</evidence>
<feature type="domain" description="Calcineurin-like phosphoesterase" evidence="1">
    <location>
        <begin position="4"/>
        <end position="239"/>
    </location>
</feature>
<gene>
    <name evidence="2" type="ORF">JD82_01043</name>
</gene>
<dbReference type="EMBL" id="VLJV01000001">
    <property type="protein sequence ID" value="TWH19220.1"/>
    <property type="molecule type" value="Genomic_DNA"/>
</dbReference>
<dbReference type="AlphaFoldDB" id="A0A660C6I9"/>
<dbReference type="InterPro" id="IPR052963">
    <property type="entry name" value="Pantetheine_PDE"/>
</dbReference>
<organism evidence="2 3">
    <name type="scientific">Prauserella rugosa</name>
    <dbReference type="NCBI Taxonomy" id="43354"/>
    <lineage>
        <taxon>Bacteria</taxon>
        <taxon>Bacillati</taxon>
        <taxon>Actinomycetota</taxon>
        <taxon>Actinomycetes</taxon>
        <taxon>Pseudonocardiales</taxon>
        <taxon>Pseudonocardiaceae</taxon>
        <taxon>Prauserella</taxon>
    </lineage>
</organism>
<dbReference type="InterPro" id="IPR029052">
    <property type="entry name" value="Metallo-depent_PP-like"/>
</dbReference>
<comment type="caution">
    <text evidence="2">The sequence shown here is derived from an EMBL/GenBank/DDBJ whole genome shotgun (WGS) entry which is preliminary data.</text>
</comment>
<evidence type="ECO:0000313" key="3">
    <source>
        <dbReference type="Proteomes" id="UP000317303"/>
    </source>
</evidence>
<dbReference type="RefSeq" id="WP_030532671.1">
    <property type="nucleotide sequence ID" value="NZ_JOIJ01000009.1"/>
</dbReference>
<name>A0A660C6I9_9PSEU</name>
<dbReference type="PANTHER" id="PTHR36492:SF2">
    <property type="entry name" value="[ACYL-CARRIER-PROTEIN] PHOSPHODIESTERASE PPTH"/>
    <property type="match status" value="1"/>
</dbReference>
<dbReference type="GO" id="GO:0016787">
    <property type="term" value="F:hydrolase activity"/>
    <property type="evidence" value="ECO:0007669"/>
    <property type="project" value="InterPro"/>
</dbReference>
<protein>
    <submittedName>
        <fullName evidence="2">3',5'-cyclic AMP phosphodiesterase CpdA</fullName>
    </submittedName>
</protein>
<reference evidence="2 3" key="1">
    <citation type="submission" date="2019-07" db="EMBL/GenBank/DDBJ databases">
        <title>R&amp;d 2014.</title>
        <authorList>
            <person name="Klenk H.-P."/>
        </authorList>
    </citation>
    <scope>NUCLEOTIDE SEQUENCE [LARGE SCALE GENOMIC DNA]</scope>
    <source>
        <strain evidence="2 3">DSM 43194</strain>
    </source>
</reference>
<dbReference type="Gene3D" id="3.60.21.10">
    <property type="match status" value="1"/>
</dbReference>
<dbReference type="SUPFAM" id="SSF56300">
    <property type="entry name" value="Metallo-dependent phosphatases"/>
    <property type="match status" value="1"/>
</dbReference>